<dbReference type="InterPro" id="IPR029033">
    <property type="entry name" value="His_PPase_superfam"/>
</dbReference>
<feature type="domain" description="Nudix hydrolase" evidence="2">
    <location>
        <begin position="1"/>
        <end position="128"/>
    </location>
</feature>
<dbReference type="PROSITE" id="PS51462">
    <property type="entry name" value="NUDIX"/>
    <property type="match status" value="1"/>
</dbReference>
<dbReference type="InterPro" id="IPR015797">
    <property type="entry name" value="NUDIX_hydrolase-like_dom_sf"/>
</dbReference>
<dbReference type="Gene3D" id="3.90.79.10">
    <property type="entry name" value="Nucleoside Triphosphate Pyrophosphohydrolase"/>
    <property type="match status" value="1"/>
</dbReference>
<dbReference type="Pfam" id="PF00300">
    <property type="entry name" value="His_Phos_1"/>
    <property type="match status" value="1"/>
</dbReference>
<name>A0A3E0HAX0_9PSEU</name>
<proteinExistence type="predicted"/>
<dbReference type="CDD" id="cd07067">
    <property type="entry name" value="HP_PGM_like"/>
    <property type="match status" value="1"/>
</dbReference>
<dbReference type="AlphaFoldDB" id="A0A3E0HAX0"/>
<dbReference type="SUPFAM" id="SSF55811">
    <property type="entry name" value="Nudix"/>
    <property type="match status" value="1"/>
</dbReference>
<dbReference type="Gene3D" id="3.40.50.1240">
    <property type="entry name" value="Phosphoglycerate mutase-like"/>
    <property type="match status" value="1"/>
</dbReference>
<evidence type="ECO:0000313" key="3">
    <source>
        <dbReference type="EMBL" id="REH41199.1"/>
    </source>
</evidence>
<dbReference type="EMBL" id="QUNO01000012">
    <property type="protein sequence ID" value="REH41199.1"/>
    <property type="molecule type" value="Genomic_DNA"/>
</dbReference>
<evidence type="ECO:0000313" key="4">
    <source>
        <dbReference type="Proteomes" id="UP000256269"/>
    </source>
</evidence>
<dbReference type="Proteomes" id="UP000256269">
    <property type="component" value="Unassembled WGS sequence"/>
</dbReference>
<dbReference type="SUPFAM" id="SSF53254">
    <property type="entry name" value="Phosphoglycerate mutase-like"/>
    <property type="match status" value="1"/>
</dbReference>
<evidence type="ECO:0000259" key="2">
    <source>
        <dbReference type="PROSITE" id="PS51462"/>
    </source>
</evidence>
<dbReference type="GO" id="GO:0006754">
    <property type="term" value="P:ATP biosynthetic process"/>
    <property type="evidence" value="ECO:0007669"/>
    <property type="project" value="TreeGrafter"/>
</dbReference>
<dbReference type="PANTHER" id="PTHR21340:SF0">
    <property type="entry name" value="BIS(5'-NUCLEOSYL)-TETRAPHOSPHATASE [ASYMMETRICAL]"/>
    <property type="match status" value="1"/>
</dbReference>
<evidence type="ECO:0000256" key="1">
    <source>
        <dbReference type="ARBA" id="ARBA00022801"/>
    </source>
</evidence>
<dbReference type="GO" id="GO:0006167">
    <property type="term" value="P:AMP biosynthetic process"/>
    <property type="evidence" value="ECO:0007669"/>
    <property type="project" value="TreeGrafter"/>
</dbReference>
<dbReference type="Pfam" id="PF00293">
    <property type="entry name" value="NUDIX"/>
    <property type="match status" value="1"/>
</dbReference>
<comment type="caution">
    <text evidence="3">The sequence shown here is derived from an EMBL/GenBank/DDBJ whole genome shotgun (WGS) entry which is preliminary data.</text>
</comment>
<keyword evidence="4" id="KW-1185">Reference proteome</keyword>
<gene>
    <name evidence="3" type="ORF">BCF44_112283</name>
</gene>
<accession>A0A3E0HAX0</accession>
<dbReference type="InterPro" id="IPR013078">
    <property type="entry name" value="His_Pase_superF_clade-1"/>
</dbReference>
<dbReference type="PROSITE" id="PS00893">
    <property type="entry name" value="NUDIX_BOX"/>
    <property type="match status" value="1"/>
</dbReference>
<keyword evidence="1" id="KW-0378">Hydrolase</keyword>
<organism evidence="3 4">
    <name type="scientific">Kutzneria buriramensis</name>
    <dbReference type="NCBI Taxonomy" id="1045776"/>
    <lineage>
        <taxon>Bacteria</taxon>
        <taxon>Bacillati</taxon>
        <taxon>Actinomycetota</taxon>
        <taxon>Actinomycetes</taxon>
        <taxon>Pseudonocardiales</taxon>
        <taxon>Pseudonocardiaceae</taxon>
        <taxon>Kutzneria</taxon>
    </lineage>
</organism>
<dbReference type="InterPro" id="IPR051325">
    <property type="entry name" value="Nudix_hydrolase_domain"/>
</dbReference>
<reference evidence="3 4" key="1">
    <citation type="submission" date="2018-08" db="EMBL/GenBank/DDBJ databases">
        <title>Genomic Encyclopedia of Archaeal and Bacterial Type Strains, Phase II (KMG-II): from individual species to whole genera.</title>
        <authorList>
            <person name="Goeker M."/>
        </authorList>
    </citation>
    <scope>NUCLEOTIDE SEQUENCE [LARGE SCALE GENOMIC DNA]</scope>
    <source>
        <strain evidence="3 4">DSM 45791</strain>
    </source>
</reference>
<dbReference type="GO" id="GO:0004081">
    <property type="term" value="F:bis(5'-nucleosyl)-tetraphosphatase (asymmetrical) activity"/>
    <property type="evidence" value="ECO:0007669"/>
    <property type="project" value="TreeGrafter"/>
</dbReference>
<protein>
    <submittedName>
        <fullName evidence="3">8-oxo-dGTP diphosphatase</fullName>
    </submittedName>
</protein>
<sequence>MTIRAAGAVVWRPSSVSDQVEVAVVHRPRYDDWSLPKGKLDADETTPAAAVREVLEETGFSIALGRRLPSTEYKVDGRPKVVDYFAARHLDGDFLANDEVDRLKWLSPDAAGDLLRYQHDRVVLAEFAALPARLATLLLVRHAKAGKREDWDGEDDLRPLSPAGRRQAAGLAAILPLFGADRVHAAPRTRCVDTVAGLGLEIRSEPLLSEEGYWVSPSAGVARLLDIVAAGGTPVVSSQGGVIPDVIARLADLSGLRLDEIASKKGSFWVLSFRPPKRGREPRLVAADYFPSPLPKPAGS</sequence>
<dbReference type="SMART" id="SM00855">
    <property type="entry name" value="PGAM"/>
    <property type="match status" value="1"/>
</dbReference>
<dbReference type="CDD" id="cd03673">
    <property type="entry name" value="NUDIX_Ap6A_hydrolase"/>
    <property type="match status" value="1"/>
</dbReference>
<dbReference type="InterPro" id="IPR020084">
    <property type="entry name" value="NUDIX_hydrolase_CS"/>
</dbReference>
<dbReference type="InterPro" id="IPR000086">
    <property type="entry name" value="NUDIX_hydrolase_dom"/>
</dbReference>
<dbReference type="PANTHER" id="PTHR21340">
    <property type="entry name" value="DIADENOSINE 5,5-P1,P4-TETRAPHOSPHATE PYROPHOSPHOHYDROLASE MUTT"/>
    <property type="match status" value="1"/>
</dbReference>